<sequence length="675" mass="72358">MLLSALSCYATAFVALVTAGPIPETHVVHERRGLPHHAIDSKWVKRDRLDKKSILPVRVGLKQQNLHKGPEWLLDVSHPDSPNYGKHWTSDEIIAAFQPADETVDAVRDWLVSHGGIAKDRIAHSDNKAWLAFDATAEEAGNLLSTEFHEFVHSASGNSMAACDEYHVPRVLSDHIDYITPGVKGARISPRDGRKYGGGSWGKPGKPGSPYGWKPPKHRPFWDMPHNKSDLASCDVAITPACIQALYHIPPQDPNAKVSPNNSMGLFEEGDYYAQEDLDLFFANFTPYIPAGTKPIPNFIDGASAPVSVADAGGESDLDFELAIPIIYPQTTTLYQVDDSFYATSPDSTATGIFNTFFDAIDGSYCTYSAYGETGDDPDLDPSYPDPNPGGYKGSLQCGVYKPTNVISISYGEQEQDLPAYYQQRQCNEFLKLGLQGVSIFVASGDTGVGGIPGDGSDNGCLGPDATIFSPTQPNSCPWLTNVGATKVYPGHSVFEPESAVVDPAGAPYRSAYSSGGGFSNIFPIPDYQASAVASFFEHHNPPYPYYTDGQYNSTPAGLYNRNGRGIPDVAANGDNIAVYNGGETGLSGGTSASSPIFAAIVNRIVEARLAAGKGPVGFVNPVLYQHPEVLNDITNGTNPGCGTEGFSAVKGWDPVTGLGTPNFPKMKSLFLSLP</sequence>
<feature type="active site" description="Charge relay system" evidence="8">
    <location>
        <position position="315"/>
    </location>
</feature>
<protein>
    <recommendedName>
        <fullName evidence="11">Peptidase S53 domain-containing protein</fullName>
    </recommendedName>
</protein>
<dbReference type="PANTHER" id="PTHR14218">
    <property type="entry name" value="PROTEASE S8 TRIPEPTIDYL PEPTIDASE I CLN2"/>
    <property type="match status" value="1"/>
</dbReference>
<feature type="binding site" evidence="8">
    <location>
        <position position="633"/>
    </location>
    <ligand>
        <name>Ca(2+)</name>
        <dbReference type="ChEBI" id="CHEBI:29108"/>
    </ligand>
</feature>
<feature type="binding site" evidence="8">
    <location>
        <position position="654"/>
    </location>
    <ligand>
        <name>Ca(2+)</name>
        <dbReference type="ChEBI" id="CHEBI:29108"/>
    </ligand>
</feature>
<proteinExistence type="predicted"/>
<evidence type="ECO:0000259" key="11">
    <source>
        <dbReference type="PROSITE" id="PS51695"/>
    </source>
</evidence>
<keyword evidence="6 8" id="KW-0106">Calcium</keyword>
<comment type="cofactor">
    <cofactor evidence="8">
        <name>Ca(2+)</name>
        <dbReference type="ChEBI" id="CHEBI:29108"/>
    </cofactor>
    <text evidence="8">Binds 1 Ca(2+) ion per subunit.</text>
</comment>
<feature type="binding site" evidence="8">
    <location>
        <position position="634"/>
    </location>
    <ligand>
        <name>Ca(2+)</name>
        <dbReference type="ChEBI" id="CHEBI:29108"/>
    </ligand>
</feature>
<keyword evidence="2 8" id="KW-0645">Protease</keyword>
<evidence type="ECO:0000256" key="9">
    <source>
        <dbReference type="SAM" id="MobiDB-lite"/>
    </source>
</evidence>
<dbReference type="InterPro" id="IPR036852">
    <property type="entry name" value="Peptidase_S8/S53_dom_sf"/>
</dbReference>
<evidence type="ECO:0000256" key="4">
    <source>
        <dbReference type="ARBA" id="ARBA00022801"/>
    </source>
</evidence>
<feature type="active site" description="Charge relay system" evidence="8">
    <location>
        <position position="319"/>
    </location>
</feature>
<evidence type="ECO:0000313" key="12">
    <source>
        <dbReference type="EMBL" id="KAL1303509.1"/>
    </source>
</evidence>
<dbReference type="Proteomes" id="UP001562354">
    <property type="component" value="Unassembled WGS sequence"/>
</dbReference>
<dbReference type="SMART" id="SM00944">
    <property type="entry name" value="Pro-kuma_activ"/>
    <property type="match status" value="1"/>
</dbReference>
<evidence type="ECO:0000256" key="3">
    <source>
        <dbReference type="ARBA" id="ARBA00022723"/>
    </source>
</evidence>
<evidence type="ECO:0000256" key="8">
    <source>
        <dbReference type="PROSITE-ProRule" id="PRU01032"/>
    </source>
</evidence>
<dbReference type="CDD" id="cd04056">
    <property type="entry name" value="Peptidases_S53"/>
    <property type="match status" value="1"/>
</dbReference>
<keyword evidence="7" id="KW-0865">Zymogen</keyword>
<reference evidence="12 13" key="1">
    <citation type="submission" date="2024-07" db="EMBL/GenBank/DDBJ databases">
        <title>Draft sequence of the Neodothiora populina.</title>
        <authorList>
            <person name="Drown D.D."/>
            <person name="Schuette U.S."/>
            <person name="Buechlein A.B."/>
            <person name="Rusch D.R."/>
            <person name="Winton L.W."/>
            <person name="Adams G.A."/>
        </authorList>
    </citation>
    <scope>NUCLEOTIDE SEQUENCE [LARGE SCALE GENOMIC DNA]</scope>
    <source>
        <strain evidence="12 13">CPC 39397</strain>
    </source>
</reference>
<dbReference type="Gene3D" id="3.40.50.200">
    <property type="entry name" value="Peptidase S8/S53 domain"/>
    <property type="match status" value="1"/>
</dbReference>
<evidence type="ECO:0000256" key="2">
    <source>
        <dbReference type="ARBA" id="ARBA00022670"/>
    </source>
</evidence>
<feature type="domain" description="Peptidase S53" evidence="11">
    <location>
        <begin position="237"/>
        <end position="674"/>
    </location>
</feature>
<evidence type="ECO:0000256" key="7">
    <source>
        <dbReference type="ARBA" id="ARBA00023145"/>
    </source>
</evidence>
<dbReference type="InterPro" id="IPR030400">
    <property type="entry name" value="Sedolisin_dom"/>
</dbReference>
<evidence type="ECO:0000256" key="6">
    <source>
        <dbReference type="ARBA" id="ARBA00022837"/>
    </source>
</evidence>
<dbReference type="SUPFAM" id="SSF52743">
    <property type="entry name" value="Subtilisin-like"/>
    <property type="match status" value="1"/>
</dbReference>
<dbReference type="InterPro" id="IPR015366">
    <property type="entry name" value="S53_propep"/>
</dbReference>
<evidence type="ECO:0000256" key="1">
    <source>
        <dbReference type="ARBA" id="ARBA00004239"/>
    </source>
</evidence>
<keyword evidence="10" id="KW-0732">Signal</keyword>
<dbReference type="CDD" id="cd11377">
    <property type="entry name" value="Pro-peptidase_S53"/>
    <property type="match status" value="1"/>
</dbReference>
<accession>A0ABR3PBH7</accession>
<evidence type="ECO:0000313" key="13">
    <source>
        <dbReference type="Proteomes" id="UP001562354"/>
    </source>
</evidence>
<evidence type="ECO:0000256" key="5">
    <source>
        <dbReference type="ARBA" id="ARBA00022825"/>
    </source>
</evidence>
<dbReference type="Pfam" id="PF09286">
    <property type="entry name" value="Pro-kuma_activ"/>
    <property type="match status" value="1"/>
</dbReference>
<gene>
    <name evidence="12" type="ORF">AAFC00_006884</name>
</gene>
<feature type="signal peptide" evidence="10">
    <location>
        <begin position="1"/>
        <end position="19"/>
    </location>
</feature>
<dbReference type="PROSITE" id="PS51695">
    <property type="entry name" value="SEDOLISIN"/>
    <property type="match status" value="1"/>
</dbReference>
<feature type="binding site" evidence="8">
    <location>
        <position position="652"/>
    </location>
    <ligand>
        <name>Ca(2+)</name>
        <dbReference type="ChEBI" id="CHEBI:29108"/>
    </ligand>
</feature>
<organism evidence="12 13">
    <name type="scientific">Neodothiora populina</name>
    <dbReference type="NCBI Taxonomy" id="2781224"/>
    <lineage>
        <taxon>Eukaryota</taxon>
        <taxon>Fungi</taxon>
        <taxon>Dikarya</taxon>
        <taxon>Ascomycota</taxon>
        <taxon>Pezizomycotina</taxon>
        <taxon>Dothideomycetes</taxon>
        <taxon>Dothideomycetidae</taxon>
        <taxon>Dothideales</taxon>
        <taxon>Dothioraceae</taxon>
        <taxon>Neodothiora</taxon>
    </lineage>
</organism>
<comment type="caution">
    <text evidence="12">The sequence shown here is derived from an EMBL/GenBank/DDBJ whole genome shotgun (WGS) entry which is preliminary data.</text>
</comment>
<keyword evidence="4 8" id="KW-0378">Hydrolase</keyword>
<keyword evidence="5 8" id="KW-0720">Serine protease</keyword>
<keyword evidence="13" id="KW-1185">Reference proteome</keyword>
<feature type="region of interest" description="Disordered" evidence="9">
    <location>
        <begin position="189"/>
        <end position="210"/>
    </location>
</feature>
<keyword evidence="3 8" id="KW-0479">Metal-binding</keyword>
<name>A0ABR3PBH7_9PEZI</name>
<dbReference type="PANTHER" id="PTHR14218:SF19">
    <property type="entry name" value="SERINE PROTEASE AORO, PUTATIVE (AFU_ORTHOLOGUE AFUA_6G10250)-RELATED"/>
    <property type="match status" value="1"/>
</dbReference>
<feature type="active site" description="Charge relay system" evidence="8">
    <location>
        <position position="592"/>
    </location>
</feature>
<feature type="chain" id="PRO_5045949218" description="Peptidase S53 domain-containing protein" evidence="10">
    <location>
        <begin position="20"/>
        <end position="675"/>
    </location>
</feature>
<dbReference type="GeneID" id="95980583"/>
<dbReference type="EMBL" id="JBFMKM010000010">
    <property type="protein sequence ID" value="KAL1303509.1"/>
    <property type="molecule type" value="Genomic_DNA"/>
</dbReference>
<comment type="subcellular location">
    <subcellularLocation>
        <location evidence="1">Secreted</location>
        <location evidence="1">Extracellular space</location>
    </subcellularLocation>
</comment>
<evidence type="ECO:0000256" key="10">
    <source>
        <dbReference type="SAM" id="SignalP"/>
    </source>
</evidence>
<dbReference type="RefSeq" id="XP_069199784.1">
    <property type="nucleotide sequence ID" value="XM_069346906.1"/>
</dbReference>
<dbReference type="SUPFAM" id="SSF54897">
    <property type="entry name" value="Protease propeptides/inhibitors"/>
    <property type="match status" value="1"/>
</dbReference>
<dbReference type="InterPro" id="IPR050819">
    <property type="entry name" value="Tripeptidyl-peptidase_I"/>
</dbReference>